<reference evidence="1 2" key="1">
    <citation type="submission" date="2019-06" db="EMBL/GenBank/DDBJ databases">
        <title>New taxonomy in bacterial strain CC-CFT640, isolated from vineyard.</title>
        <authorList>
            <person name="Lin S.-Y."/>
            <person name="Tsai C.-F."/>
            <person name="Young C.-C."/>
        </authorList>
    </citation>
    <scope>NUCLEOTIDE SEQUENCE [LARGE SCALE GENOMIC DNA]</scope>
    <source>
        <strain evidence="1 2">CC-CFT640</strain>
    </source>
</reference>
<dbReference type="Proteomes" id="UP000321638">
    <property type="component" value="Unassembled WGS sequence"/>
</dbReference>
<dbReference type="RefSeq" id="WP_147845191.1">
    <property type="nucleotide sequence ID" value="NZ_VDUZ01000002.1"/>
</dbReference>
<comment type="caution">
    <text evidence="1">The sequence shown here is derived from an EMBL/GenBank/DDBJ whole genome shotgun (WGS) entry which is preliminary data.</text>
</comment>
<gene>
    <name evidence="1" type="ORF">FHP25_01855</name>
</gene>
<dbReference type="SUPFAM" id="SSF53448">
    <property type="entry name" value="Nucleotide-diphospho-sugar transferases"/>
    <property type="match status" value="1"/>
</dbReference>
<evidence type="ECO:0008006" key="3">
    <source>
        <dbReference type="Google" id="ProtNLM"/>
    </source>
</evidence>
<organism evidence="1 2">
    <name type="scientific">Vineibacter terrae</name>
    <dbReference type="NCBI Taxonomy" id="2586908"/>
    <lineage>
        <taxon>Bacteria</taxon>
        <taxon>Pseudomonadati</taxon>
        <taxon>Pseudomonadota</taxon>
        <taxon>Alphaproteobacteria</taxon>
        <taxon>Hyphomicrobiales</taxon>
        <taxon>Vineibacter</taxon>
    </lineage>
</organism>
<protein>
    <recommendedName>
        <fullName evidence="3">Glycosyl transferase</fullName>
    </recommendedName>
</protein>
<keyword evidence="2" id="KW-1185">Reference proteome</keyword>
<evidence type="ECO:0000313" key="2">
    <source>
        <dbReference type="Proteomes" id="UP000321638"/>
    </source>
</evidence>
<evidence type="ECO:0000313" key="1">
    <source>
        <dbReference type="EMBL" id="TXL81835.1"/>
    </source>
</evidence>
<dbReference type="AlphaFoldDB" id="A0A5C8PUZ6"/>
<sequence length="306" mass="34096">MTRRWIAITGGDAAYFDLMRGCVASIRDKPEGRDVALGVLDCGLHAEQRGWLSRHGAQLVAPRWDFEFPGRAGCSEAFKALTARPFLPDYFPGYDTYLWLDADCWVQHWFAVDLFRRGAVRQAIAVAPEIHRAFRHYRHAWPEFSAVNGAAFREAFGAALADRLVRYPLINAGVFAIRAGSPAWGAWATVLDEALQRSTNMTDQIALNVAVYERGLAAEALPSTCNWPVHHALPAWDTGRGLFVEPSLPHDPLGILHMTIYTKTVPSFDIVQIGGPDDGTIRPMTVRYVPPGEDRSRPRTPEAFRV</sequence>
<dbReference type="InterPro" id="IPR029044">
    <property type="entry name" value="Nucleotide-diphossugar_trans"/>
</dbReference>
<name>A0A5C8PUZ6_9HYPH</name>
<proteinExistence type="predicted"/>
<dbReference type="OrthoDB" id="7157498at2"/>
<dbReference type="EMBL" id="VDUZ01000002">
    <property type="protein sequence ID" value="TXL81835.1"/>
    <property type="molecule type" value="Genomic_DNA"/>
</dbReference>
<accession>A0A5C8PUZ6</accession>
<dbReference type="Gene3D" id="3.90.550.10">
    <property type="entry name" value="Spore Coat Polysaccharide Biosynthesis Protein SpsA, Chain A"/>
    <property type="match status" value="1"/>
</dbReference>